<protein>
    <submittedName>
        <fullName evidence="2">Uncharacterized protein</fullName>
    </submittedName>
</protein>
<evidence type="ECO:0000256" key="1">
    <source>
        <dbReference type="SAM" id="Coils"/>
    </source>
</evidence>
<evidence type="ECO:0000313" key="2">
    <source>
        <dbReference type="EMBL" id="GLH69729.1"/>
    </source>
</evidence>
<gene>
    <name evidence="2" type="ORF">GETHPA_12620</name>
</gene>
<comment type="caution">
    <text evidence="2">The sequence shown here is derived from an EMBL/GenBank/DDBJ whole genome shotgun (WGS) entry which is preliminary data.</text>
</comment>
<dbReference type="EMBL" id="BSDD01000002">
    <property type="protein sequence ID" value="GLH69729.1"/>
    <property type="molecule type" value="Genomic_DNA"/>
</dbReference>
<organism evidence="2 3">
    <name type="scientific">Geothrix rubra</name>
    <dbReference type="NCBI Taxonomy" id="2927977"/>
    <lineage>
        <taxon>Bacteria</taxon>
        <taxon>Pseudomonadati</taxon>
        <taxon>Acidobacteriota</taxon>
        <taxon>Holophagae</taxon>
        <taxon>Holophagales</taxon>
        <taxon>Holophagaceae</taxon>
        <taxon>Geothrix</taxon>
    </lineage>
</organism>
<accession>A0ABQ5Q4Q1</accession>
<evidence type="ECO:0000313" key="3">
    <source>
        <dbReference type="Proteomes" id="UP001165089"/>
    </source>
</evidence>
<name>A0ABQ5Q4Q1_9BACT</name>
<sequence>MAGLRRTVSRGASAPRTVIQAGKRHWYASPSSTKPTWQEEGAVARVPFVAQWVQAGSDLFQWGRKAAYWKGQKGWWASRQGDEGIKGPFRTPGSAQAWAEAPFREQHRIAQQKEREDALQALEARRARLASRKARALDRAEAQEARDLATWNGLPADARVVQPGQVWALKDPRFAQRQILVVEVKKTIAVVLARDAKARPWKGLAREPRTLGHLPRLYRLVGMARIPAPPKP</sequence>
<keyword evidence="1" id="KW-0175">Coiled coil</keyword>
<proteinExistence type="predicted"/>
<dbReference type="Proteomes" id="UP001165089">
    <property type="component" value="Unassembled WGS sequence"/>
</dbReference>
<reference evidence="2 3" key="1">
    <citation type="journal article" date="2023" name="Antonie Van Leeuwenhoek">
        <title>Mesoterricola silvestris gen. nov., sp. nov., Mesoterricola sediminis sp. nov., Geothrix oryzae sp. nov., Geothrix edaphica sp. nov., Geothrix rubra sp. nov., and Geothrix limicola sp. nov., six novel members of Acidobacteriota isolated from soils.</title>
        <authorList>
            <person name="Itoh H."/>
            <person name="Sugisawa Y."/>
            <person name="Mise K."/>
            <person name="Xu Z."/>
            <person name="Kuniyasu M."/>
            <person name="Ushijima N."/>
            <person name="Kawano K."/>
            <person name="Kobayashi E."/>
            <person name="Shiratori Y."/>
            <person name="Masuda Y."/>
            <person name="Senoo K."/>
        </authorList>
    </citation>
    <scope>NUCLEOTIDE SEQUENCE [LARGE SCALE GENOMIC DNA]</scope>
    <source>
        <strain evidence="2 3">Red803</strain>
    </source>
</reference>
<feature type="coiled-coil region" evidence="1">
    <location>
        <begin position="112"/>
        <end position="146"/>
    </location>
</feature>
<keyword evidence="3" id="KW-1185">Reference proteome</keyword>